<dbReference type="RefSeq" id="WP_249657331.1">
    <property type="nucleotide sequence ID" value="NZ_JAMFMA010000002.1"/>
</dbReference>
<dbReference type="Gene3D" id="3.90.320.10">
    <property type="match status" value="1"/>
</dbReference>
<dbReference type="InterPro" id="IPR011335">
    <property type="entry name" value="Restrct_endonuc-II-like"/>
</dbReference>
<dbReference type="Proteomes" id="UP001203607">
    <property type="component" value="Unassembled WGS sequence"/>
</dbReference>
<keyword evidence="3" id="KW-1185">Reference proteome</keyword>
<dbReference type="InterPro" id="IPR038726">
    <property type="entry name" value="PDDEXK_AddAB-type"/>
</dbReference>
<protein>
    <submittedName>
        <fullName evidence="2">PD-(D/E)XK nuclease family protein</fullName>
    </submittedName>
</protein>
<dbReference type="Pfam" id="PF12705">
    <property type="entry name" value="PDDEXK_1"/>
    <property type="match status" value="1"/>
</dbReference>
<accession>A0ABT0PRY3</accession>
<proteinExistence type="predicted"/>
<dbReference type="SUPFAM" id="SSF52980">
    <property type="entry name" value="Restriction endonuclease-like"/>
    <property type="match status" value="1"/>
</dbReference>
<dbReference type="InterPro" id="IPR011604">
    <property type="entry name" value="PDDEXK-like_dom_sf"/>
</dbReference>
<sequence>MQQAFLEYVLQDLKQKDVAINNCTYVLPSKRSGTFLKKYITNSLEQGVFCPPILAIEEFVLELSELAVVSNLDLLFLLYEAYKQTNIKAHDDFDTFLKWGQTLLQDFNEIDRYLIPQKEILGYLSAIKELNHWSLQQNKTELIQNYLQLWNNLLPIYQAFTENLLSKGLGYQGLIYRTAAQKIAADSKTENDHPIVFIGFNALNSAEIKIIQRFLENPINQVYWDIDSYFLENTIHDAGLFIRDYKKFWSYYEKNSLLGIQNNFLQTKNIEITGVPKSINQAQVVGGLLSQLNESADNGLQNTALVLADESLLNPVLQAIPDYISKVNITMGLPLNTTITYAFFMSYLDMHIAKVERGWFYEDVLSLFSSPLTQVLSTAEAVASVSEITTQIKTHNLIYINSTVLEPYSKNSPLLQLLFPETQLTPKQWVQTSLDLILYLKDSYVKKEEPLLLEHLYRFFKLFNQLQQQLLIVDFISNLKSIKGFFKQLASIETLDFVGEPLSGLQIMGMLESRNLDFETVIITSVNEGILPSGKSNNSFLPFDVKREFGLPTYKEKDAIYTYHFYRLIQRAKNVHLIYNTEPDVLEGGERSRLISQLLTDPNLKDNVRHTIAAPKVEVQPNSPLTIDKDKKMKVDLQVFAANGFSPTSLTNYIRNPIEFYKKSVLKIYDVEEVEESIAANTFGTIIHDSLEVLYKPYIETELTPAINKALVGNAAETIANVFAKILPGVNLEKGRYLLVYNVVLNYILKFLELELAQLQKHTIKIIALEQKFETELQIPELDYPIKLKGTLDRVDLVDGSLRIVDYKTGRVEPINVKLKDWNELTESYDKSKAFQLLCYSYLYYKNTGVSTMIAGIYTFKNLNKGFLQFSFNSPVITDESLSNFEASLFQLISEICNPNIPFIENLE</sequence>
<gene>
    <name evidence="2" type="ORF">M3P19_08980</name>
</gene>
<comment type="caution">
    <text evidence="2">The sequence shown here is derived from an EMBL/GenBank/DDBJ whole genome shotgun (WGS) entry which is preliminary data.</text>
</comment>
<evidence type="ECO:0000313" key="3">
    <source>
        <dbReference type="Proteomes" id="UP001203607"/>
    </source>
</evidence>
<feature type="domain" description="PD-(D/E)XK endonuclease-like" evidence="1">
    <location>
        <begin position="645"/>
        <end position="904"/>
    </location>
</feature>
<evidence type="ECO:0000313" key="2">
    <source>
        <dbReference type="EMBL" id="MCL6274143.1"/>
    </source>
</evidence>
<dbReference type="InterPro" id="IPR027417">
    <property type="entry name" value="P-loop_NTPase"/>
</dbReference>
<evidence type="ECO:0000259" key="1">
    <source>
        <dbReference type="Pfam" id="PF12705"/>
    </source>
</evidence>
<dbReference type="EMBL" id="JAMFMA010000002">
    <property type="protein sequence ID" value="MCL6274143.1"/>
    <property type="molecule type" value="Genomic_DNA"/>
</dbReference>
<organism evidence="2 3">
    <name type="scientific">Flagellimonas spongiicola</name>
    <dbReference type="NCBI Taxonomy" id="2942208"/>
    <lineage>
        <taxon>Bacteria</taxon>
        <taxon>Pseudomonadati</taxon>
        <taxon>Bacteroidota</taxon>
        <taxon>Flavobacteriia</taxon>
        <taxon>Flavobacteriales</taxon>
        <taxon>Flavobacteriaceae</taxon>
        <taxon>Flagellimonas</taxon>
    </lineage>
</organism>
<dbReference type="SUPFAM" id="SSF52540">
    <property type="entry name" value="P-loop containing nucleoside triphosphate hydrolases"/>
    <property type="match status" value="1"/>
</dbReference>
<name>A0ABT0PRY3_9FLAO</name>
<reference evidence="2 3" key="1">
    <citation type="submission" date="2022-05" db="EMBL/GenBank/DDBJ databases">
        <authorList>
            <person name="Park J.-S."/>
        </authorList>
    </citation>
    <scope>NUCLEOTIDE SEQUENCE [LARGE SCALE GENOMIC DNA]</scope>
    <source>
        <strain evidence="2 3">2012CJ35-5</strain>
    </source>
</reference>